<dbReference type="Proteomes" id="UP000236333">
    <property type="component" value="Unassembled WGS sequence"/>
</dbReference>
<gene>
    <name evidence="1" type="ORF">TSOC_000910</name>
</gene>
<evidence type="ECO:0000313" key="2">
    <source>
        <dbReference type="Proteomes" id="UP000236333"/>
    </source>
</evidence>
<evidence type="ECO:0000313" key="1">
    <source>
        <dbReference type="EMBL" id="PNH12185.1"/>
    </source>
</evidence>
<dbReference type="EMBL" id="PGGS01000013">
    <property type="protein sequence ID" value="PNH12185.1"/>
    <property type="molecule type" value="Genomic_DNA"/>
</dbReference>
<proteinExistence type="predicted"/>
<comment type="caution">
    <text evidence="1">The sequence shown here is derived from an EMBL/GenBank/DDBJ whole genome shotgun (WGS) entry which is preliminary data.</text>
</comment>
<name>A0A2J8AI47_9CHLO</name>
<reference evidence="1 2" key="1">
    <citation type="journal article" date="2017" name="Mol. Biol. Evol.">
        <title>The 4-celled Tetrabaena socialis nuclear genome reveals the essential components for genetic control of cell number at the origin of multicellularity in the volvocine lineage.</title>
        <authorList>
            <person name="Featherston J."/>
            <person name="Arakaki Y."/>
            <person name="Hanschen E.R."/>
            <person name="Ferris P.J."/>
            <person name="Michod R.E."/>
            <person name="Olson B.J.S.C."/>
            <person name="Nozaki H."/>
            <person name="Durand P.M."/>
        </authorList>
    </citation>
    <scope>NUCLEOTIDE SEQUENCE [LARGE SCALE GENOMIC DNA]</scope>
    <source>
        <strain evidence="1 2">NIES-571</strain>
    </source>
</reference>
<keyword evidence="2" id="KW-1185">Reference proteome</keyword>
<organism evidence="1 2">
    <name type="scientific">Tetrabaena socialis</name>
    <dbReference type="NCBI Taxonomy" id="47790"/>
    <lineage>
        <taxon>Eukaryota</taxon>
        <taxon>Viridiplantae</taxon>
        <taxon>Chlorophyta</taxon>
        <taxon>core chlorophytes</taxon>
        <taxon>Chlorophyceae</taxon>
        <taxon>CS clade</taxon>
        <taxon>Chlamydomonadales</taxon>
        <taxon>Tetrabaenaceae</taxon>
        <taxon>Tetrabaena</taxon>
    </lineage>
</organism>
<dbReference type="OrthoDB" id="557482at2759"/>
<protein>
    <submittedName>
        <fullName evidence="1">Uncharacterized protein</fullName>
    </submittedName>
</protein>
<sequence>MDLAAMIAGASADRFKQECADNVCKIDIRTGESFSFALEVVPLAQHVLVRYKAMEYRMPRADGGAWEELCAFLADAIAEAYMTSMHALARENGLWPQYESFTLTVTRLGKEVFRSDFCDPDESRPSSESVSERMASDLKRYMKLLRFLN</sequence>
<dbReference type="AlphaFoldDB" id="A0A2J8AI47"/>
<accession>A0A2J8AI47</accession>